<dbReference type="EMBL" id="JAWIIV010000005">
    <property type="protein sequence ID" value="MEC4719257.1"/>
    <property type="molecule type" value="Genomic_DNA"/>
</dbReference>
<dbReference type="PROSITE" id="PS50110">
    <property type="entry name" value="RESPONSE_REGULATORY"/>
    <property type="match status" value="1"/>
</dbReference>
<evidence type="ECO:0000313" key="16">
    <source>
        <dbReference type="Proteomes" id="UP001352263"/>
    </source>
</evidence>
<evidence type="ECO:0000256" key="1">
    <source>
        <dbReference type="ARBA" id="ARBA00000085"/>
    </source>
</evidence>
<organism evidence="15 16">
    <name type="scientific">Noviherbaspirillum album</name>
    <dbReference type="NCBI Taxonomy" id="3080276"/>
    <lineage>
        <taxon>Bacteria</taxon>
        <taxon>Pseudomonadati</taxon>
        <taxon>Pseudomonadota</taxon>
        <taxon>Betaproteobacteria</taxon>
        <taxon>Burkholderiales</taxon>
        <taxon>Oxalobacteraceae</taxon>
        <taxon>Noviherbaspirillum</taxon>
    </lineage>
</organism>
<dbReference type="InterPro" id="IPR004105">
    <property type="entry name" value="CheA-like_dim"/>
</dbReference>
<dbReference type="PROSITE" id="PS50851">
    <property type="entry name" value="CHEW"/>
    <property type="match status" value="1"/>
</dbReference>
<accession>A0ABU6J6J5</accession>
<sequence length="2107" mass="228326">MSTFSSPSPQDARELFDTGPLSWVVGEIREALNRSRDALREAAAQDAGVQTTALRHAKSYLHQAHGALQIVDVDGVSIITETVEDLLDRADGGQLPMNAELADVIGNAYQALTEYLDELLAGMPHQPVRLFPYYRTLLEARGAERIHPADLFFPNLAVRPTLPAINPPAEIKPAHYVGLRQRYEKALLPFLKSSDRNAELANAAVMRDVVGEIENLQGNPQARAFWWVMHGLAEAVAADQIPNEIYVKQLFARINLQIRRLCQGSPSIAERLLRDALFFIARIAEPSARGRQIRQTYQLDGLVPADYEKKRYGQVDPDALAGAKDRLSQAKTIWNRIVGGDAGMADSFEHEMRMLADAGSRLNSAPLSKLLRELKGIARHAAHAKPGELLGLEMAASLLFVENSLSQIGHLPDNFAERADAMTARLLSVVAGDQPLQDAPWLDDMSRQALQQQTMTALAGEMQGSLRQVEKILDEFFRDPAQHDGLGQLDQILHQIEGALAVLDQDDAMQAVRHTREAVASFHSRGKSGSASADAADNADAADAEDSAAFQHVAQNVGALSFFIETLQHQSDSAKKRFSFDRDKGLLRANLIEPGGKQNGEGEASAAANSDSDTNAADSDPGDEPEGMPLTTVEDELAFHQQKSAEIAMSLSVEPDNQALQAQLKESLEKIRMDATLVDNPEANDRAQAGIDALKRPDFAESTDALAEIITATVPAMPADEALPPVVAPSTDEAIDAELLEIFLMEAKEVLGAVRQTMPEARNQPHNQEHLTTLRRSFHTLKGSGRMVGLMAFGEAAWSIEQVLNLRLAESRGGDPELFALLDKAAEVLDAWVRDLKTQGRSACTPDAIVAAAERIKSGGQFHYEETLDLEATPVAVDPEGLEERQEPVADPAQDQAHTLDLPAPATAPEFMDAGLTASPSEQRQDAEADLPLPDLGMEDAASTENASGVFASAEVAAFSEPAEPEELQLSDAEVQAQFGGLEGFGAPALNELARISDGVDTDANKAADASSSSDEAVQVQAPAPQPPSAATPAAGAEVITFPTVHPPETSNNDNVKRIGDLEISVPLHNIYLAETDDLVRVLAQDIAEWSHEPDRAVSVQSVHAAHSLAGSSATVGFASLHELAHALEMVLQFLLRKPVRLQPHEFDLLAESIERLKQMLQKFALGDMPENKPEYVRLLQSLRQDLDLRSEMAELAAASHDDAIPFLMADTDLSAPIGLPDEEPEATGQDFVEHESAVLQDDALGDVQDVADEAAGIDGFDEAAAMTAAVPVEQTEHAEPDPFAFSEDSVEEAGSSGAPSLDEEAGAGSGFVQQIRDELDADLLPVFLEEGRDMFPQMGTALRGWQERPRDIVLPQSVLRLLHTLKGSARMAGAMRLGQHLHEMETRIENIMHLGTPELLALEDVLVRYDQALQMFELLQHPVPDAVLSGNAESAAAALAQASLPADKGQAQGLPATAALQVPQPPQIPLAPSAPLSPLVRVRADILDRLVNQAGEVSISRSRLENEVGSLQQSLSELTDNVARLRDQLREIEMQAETQITSRMAHSADREFDPLEFDRFTRLQELTRMMAESVNDVGSVQQNLTRTLDSAVADLSAQARLTRDLQQDLMRARMVQFASISERLFRVTRQAAKETDKRVNLDIRGGAVEMDRGVLEKMTGPFEHLLRNAIVHGVETREARRAAGKPETGELLVEVRQEGNEVVIQFSDDGQGLDLGRIRDKAATLGLLADGGRLTDEEAGDLIFHPGFSTADEITELAGRGVGMDVVRSEAASLGGRVSTWTQPGKGTQFAIRLPLTLAVTQVVLLSTGGMTYAVPSVLVEQVQQLKTNALAAAYNEGAVVWQGQRVAMHYLSTLLGNTRAVPVSRQYSSLLILKSGNDRVAVHVDEVIGNREVVVKNIGPQLSRMIGVAGATVLGSGEIVLILNPVPLAQRLAQDSQRAPRLAHEDVSDAMAMSMGAVAEIRAGEPSAPDSGPVQGLRRQPIVMVVDDSLTVRRVTQRLLSRENFQVVLAKDGVDALQHLQSVTPDVMLVDIEMPRMDGFDLTRNVRGDERTRHIPIIMITSRTAEKHRNYALELGVNEYLGKPYQEQHLLGLIGGFVSKDASVD</sequence>
<dbReference type="SMART" id="SM01231">
    <property type="entry name" value="H-kinase_dim"/>
    <property type="match status" value="1"/>
</dbReference>
<dbReference type="InterPro" id="IPR037006">
    <property type="entry name" value="CheA-like_homodim_sf"/>
</dbReference>
<dbReference type="InterPro" id="IPR001789">
    <property type="entry name" value="Sig_transdc_resp-reg_receiver"/>
</dbReference>
<evidence type="ECO:0000256" key="8">
    <source>
        <dbReference type="PROSITE-ProRule" id="PRU00169"/>
    </source>
</evidence>
<dbReference type="PRINTS" id="PR00344">
    <property type="entry name" value="BCTRLSENSOR"/>
</dbReference>
<dbReference type="PANTHER" id="PTHR43395">
    <property type="entry name" value="SENSOR HISTIDINE KINASE CHEA"/>
    <property type="match status" value="1"/>
</dbReference>
<comment type="catalytic activity">
    <reaction evidence="1">
        <text>ATP + protein L-histidine = ADP + protein N-phospho-L-histidine.</text>
        <dbReference type="EC" id="2.7.13.3"/>
    </reaction>
</comment>
<dbReference type="InterPro" id="IPR011006">
    <property type="entry name" value="CheY-like_superfamily"/>
</dbReference>
<dbReference type="Proteomes" id="UP001352263">
    <property type="component" value="Unassembled WGS sequence"/>
</dbReference>
<feature type="modified residue" description="Phosphohistidine" evidence="7">
    <location>
        <position position="1364"/>
    </location>
</feature>
<dbReference type="EC" id="2.7.13.3" evidence="2"/>
<feature type="domain" description="Response regulatory" evidence="12">
    <location>
        <begin position="1984"/>
        <end position="2100"/>
    </location>
</feature>
<dbReference type="InterPro" id="IPR003594">
    <property type="entry name" value="HATPase_dom"/>
</dbReference>
<evidence type="ECO:0000256" key="10">
    <source>
        <dbReference type="SAM" id="MobiDB-lite"/>
    </source>
</evidence>
<evidence type="ECO:0000256" key="2">
    <source>
        <dbReference type="ARBA" id="ARBA00012438"/>
    </source>
</evidence>
<evidence type="ECO:0000256" key="3">
    <source>
        <dbReference type="ARBA" id="ARBA00022553"/>
    </source>
</evidence>
<dbReference type="InterPro" id="IPR051315">
    <property type="entry name" value="Bact_Chemotaxis_CheA"/>
</dbReference>
<dbReference type="Gene3D" id="3.30.565.10">
    <property type="entry name" value="Histidine kinase-like ATPase, C-terminal domain"/>
    <property type="match status" value="1"/>
</dbReference>
<feature type="modified residue" description="4-aspartylphosphate" evidence="8">
    <location>
        <position position="2033"/>
    </location>
</feature>
<evidence type="ECO:0000313" key="15">
    <source>
        <dbReference type="EMBL" id="MEC4719257.1"/>
    </source>
</evidence>
<dbReference type="RefSeq" id="WP_326505967.1">
    <property type="nucleotide sequence ID" value="NZ_JAWIIV010000005.1"/>
</dbReference>
<keyword evidence="6" id="KW-0902">Two-component regulatory system</keyword>
<dbReference type="Pfam" id="PF02518">
    <property type="entry name" value="HATPase_c"/>
    <property type="match status" value="1"/>
</dbReference>
<dbReference type="SUPFAM" id="SSF52172">
    <property type="entry name" value="CheY-like"/>
    <property type="match status" value="1"/>
</dbReference>
<evidence type="ECO:0000256" key="4">
    <source>
        <dbReference type="ARBA" id="ARBA00022679"/>
    </source>
</evidence>
<feature type="domain" description="Histidine kinase" evidence="11">
    <location>
        <begin position="1544"/>
        <end position="1799"/>
    </location>
</feature>
<dbReference type="SUPFAM" id="SSF50341">
    <property type="entry name" value="CheW-like"/>
    <property type="match status" value="1"/>
</dbReference>
<evidence type="ECO:0000259" key="12">
    <source>
        <dbReference type="PROSITE" id="PS50110"/>
    </source>
</evidence>
<dbReference type="PROSITE" id="PS50109">
    <property type="entry name" value="HIS_KIN"/>
    <property type="match status" value="1"/>
</dbReference>
<evidence type="ECO:0000256" key="6">
    <source>
        <dbReference type="ARBA" id="ARBA00023012"/>
    </source>
</evidence>
<keyword evidence="16" id="KW-1185">Reference proteome</keyword>
<dbReference type="SMART" id="SM00387">
    <property type="entry name" value="HATPase_c"/>
    <property type="match status" value="1"/>
</dbReference>
<dbReference type="InterPro" id="IPR058661">
    <property type="entry name" value="FimL_2nd"/>
</dbReference>
<feature type="modified residue" description="Phosphohistidine" evidence="7">
    <location>
        <position position="779"/>
    </location>
</feature>
<dbReference type="SMART" id="SM00073">
    <property type="entry name" value="HPT"/>
    <property type="match status" value="3"/>
</dbReference>
<feature type="domain" description="HPt" evidence="14">
    <location>
        <begin position="1317"/>
        <end position="1424"/>
    </location>
</feature>
<dbReference type="InterPro" id="IPR036890">
    <property type="entry name" value="HATPase_C_sf"/>
</dbReference>
<name>A0ABU6J6J5_9BURK</name>
<dbReference type="CDD" id="cd00088">
    <property type="entry name" value="HPT"/>
    <property type="match status" value="3"/>
</dbReference>
<keyword evidence="4" id="KW-0808">Transferase</keyword>
<dbReference type="Gene3D" id="3.40.50.2300">
    <property type="match status" value="1"/>
</dbReference>
<feature type="modified residue" description="Phosphohistidine" evidence="7">
    <location>
        <position position="1107"/>
    </location>
</feature>
<dbReference type="Pfam" id="PF01584">
    <property type="entry name" value="CheW"/>
    <property type="match status" value="1"/>
</dbReference>
<dbReference type="InterPro" id="IPR036061">
    <property type="entry name" value="CheW-like_dom_sf"/>
</dbReference>
<evidence type="ECO:0000256" key="5">
    <source>
        <dbReference type="ARBA" id="ARBA00022777"/>
    </source>
</evidence>
<dbReference type="Pfam" id="PF01627">
    <property type="entry name" value="Hpt"/>
    <property type="match status" value="3"/>
</dbReference>
<dbReference type="InterPro" id="IPR002545">
    <property type="entry name" value="CheW-lke_dom"/>
</dbReference>
<dbReference type="InterPro" id="IPR036641">
    <property type="entry name" value="HPT_dom_sf"/>
</dbReference>
<dbReference type="InterPro" id="IPR004358">
    <property type="entry name" value="Sig_transdc_His_kin-like_C"/>
</dbReference>
<dbReference type="PANTHER" id="PTHR43395:SF8">
    <property type="entry name" value="HISTIDINE KINASE"/>
    <property type="match status" value="1"/>
</dbReference>
<reference evidence="15 16" key="1">
    <citation type="submission" date="2023-10" db="EMBL/GenBank/DDBJ databases">
        <title>Noviherbaspirillum sp. CPCC 100848 genome assembly.</title>
        <authorList>
            <person name="Li X.Y."/>
            <person name="Fang X.M."/>
        </authorList>
    </citation>
    <scope>NUCLEOTIDE SEQUENCE [LARGE SCALE GENOMIC DNA]</scope>
    <source>
        <strain evidence="15 16">CPCC 100848</strain>
    </source>
</reference>
<dbReference type="Gene3D" id="1.10.287.560">
    <property type="entry name" value="Histidine kinase CheA-like, homodimeric domain"/>
    <property type="match status" value="1"/>
</dbReference>
<evidence type="ECO:0000256" key="9">
    <source>
        <dbReference type="SAM" id="Coils"/>
    </source>
</evidence>
<feature type="domain" description="HPt" evidence="14">
    <location>
        <begin position="732"/>
        <end position="832"/>
    </location>
</feature>
<keyword evidence="5" id="KW-0418">Kinase</keyword>
<dbReference type="InterPro" id="IPR005467">
    <property type="entry name" value="His_kinase_dom"/>
</dbReference>
<feature type="compositionally biased region" description="Low complexity" evidence="10">
    <location>
        <begin position="604"/>
        <end position="619"/>
    </location>
</feature>
<dbReference type="Gene3D" id="1.20.120.160">
    <property type="entry name" value="HPT domain"/>
    <property type="match status" value="4"/>
</dbReference>
<feature type="coiled-coil region" evidence="9">
    <location>
        <begin position="1502"/>
        <end position="1536"/>
    </location>
</feature>
<dbReference type="SMART" id="SM00260">
    <property type="entry name" value="CheW"/>
    <property type="match status" value="1"/>
</dbReference>
<gene>
    <name evidence="15" type="ORF">RY831_08865</name>
</gene>
<evidence type="ECO:0000259" key="11">
    <source>
        <dbReference type="PROSITE" id="PS50109"/>
    </source>
</evidence>
<dbReference type="InterPro" id="IPR008207">
    <property type="entry name" value="Sig_transdc_His_kin_Hpt_dom"/>
</dbReference>
<feature type="region of interest" description="Disordered" evidence="10">
    <location>
        <begin position="592"/>
        <end position="629"/>
    </location>
</feature>
<dbReference type="SUPFAM" id="SSF55874">
    <property type="entry name" value="ATPase domain of HSP90 chaperone/DNA topoisomerase II/histidine kinase"/>
    <property type="match status" value="1"/>
</dbReference>
<evidence type="ECO:0000256" key="7">
    <source>
        <dbReference type="PROSITE-ProRule" id="PRU00110"/>
    </source>
</evidence>
<dbReference type="SUPFAM" id="SSF47226">
    <property type="entry name" value="Histidine-containing phosphotransfer domain, HPT domain"/>
    <property type="match status" value="4"/>
</dbReference>
<comment type="caution">
    <text evidence="15">The sequence shown here is derived from an EMBL/GenBank/DDBJ whole genome shotgun (WGS) entry which is preliminary data.</text>
</comment>
<evidence type="ECO:0000259" key="13">
    <source>
        <dbReference type="PROSITE" id="PS50851"/>
    </source>
</evidence>
<dbReference type="PROSITE" id="PS50894">
    <property type="entry name" value="HPT"/>
    <property type="match status" value="3"/>
</dbReference>
<keyword evidence="9" id="KW-0175">Coiled coil</keyword>
<keyword evidence="3 8" id="KW-0597">Phosphoprotein</keyword>
<feature type="domain" description="HPt" evidence="14">
    <location>
        <begin position="1061"/>
        <end position="1164"/>
    </location>
</feature>
<proteinExistence type="predicted"/>
<feature type="compositionally biased region" description="Low complexity" evidence="10">
    <location>
        <begin position="1005"/>
        <end position="1023"/>
    </location>
</feature>
<dbReference type="Pfam" id="PF26379">
    <property type="entry name" value="FimL_2nd"/>
    <property type="match status" value="1"/>
</dbReference>
<protein>
    <recommendedName>
        <fullName evidence="2">histidine kinase</fullName>
        <ecNumber evidence="2">2.7.13.3</ecNumber>
    </recommendedName>
</protein>
<dbReference type="Gene3D" id="2.30.30.40">
    <property type="entry name" value="SH3 Domains"/>
    <property type="match status" value="1"/>
</dbReference>
<feature type="region of interest" description="Disordered" evidence="10">
    <location>
        <begin position="1286"/>
        <end position="1309"/>
    </location>
</feature>
<feature type="domain" description="CheW-like" evidence="13">
    <location>
        <begin position="1801"/>
        <end position="1936"/>
    </location>
</feature>
<dbReference type="Pfam" id="PF00072">
    <property type="entry name" value="Response_reg"/>
    <property type="match status" value="1"/>
</dbReference>
<dbReference type="CDD" id="cd17546">
    <property type="entry name" value="REC_hyHK_CKI1_RcsC-like"/>
    <property type="match status" value="1"/>
</dbReference>
<dbReference type="SMART" id="SM00448">
    <property type="entry name" value="REC"/>
    <property type="match status" value="1"/>
</dbReference>
<feature type="region of interest" description="Disordered" evidence="10">
    <location>
        <begin position="1002"/>
        <end position="1034"/>
    </location>
</feature>
<evidence type="ECO:0000259" key="14">
    <source>
        <dbReference type="PROSITE" id="PS50894"/>
    </source>
</evidence>